<evidence type="ECO:0000313" key="2">
    <source>
        <dbReference type="Proteomes" id="UP001295794"/>
    </source>
</evidence>
<gene>
    <name evidence="1" type="ORF">MYCIT1_LOCUS7446</name>
</gene>
<evidence type="ECO:0000313" key="1">
    <source>
        <dbReference type="EMBL" id="CAK5266005.1"/>
    </source>
</evidence>
<dbReference type="Proteomes" id="UP001295794">
    <property type="component" value="Unassembled WGS sequence"/>
</dbReference>
<sequence>MLESVIKEYNIKPKSIYNMDKKRIQLGVAGGIAVVVNWDQKSIQTIANRNRELVTIIECISADGEAMNLLISWLSDLLCTTSRSPLILCFQRLPLFLLGASGHSGQCCVQQDVRTQCLAGILGIAPGQGRHWGHCCGTVLSVVPD</sequence>
<reference evidence="1" key="1">
    <citation type="submission" date="2023-11" db="EMBL/GenBank/DDBJ databases">
        <authorList>
            <person name="De Vega J J."/>
            <person name="De Vega J J."/>
        </authorList>
    </citation>
    <scope>NUCLEOTIDE SEQUENCE</scope>
</reference>
<protein>
    <submittedName>
        <fullName evidence="1">Uncharacterized protein</fullName>
    </submittedName>
</protein>
<organism evidence="1 2">
    <name type="scientific">Mycena citricolor</name>
    <dbReference type="NCBI Taxonomy" id="2018698"/>
    <lineage>
        <taxon>Eukaryota</taxon>
        <taxon>Fungi</taxon>
        <taxon>Dikarya</taxon>
        <taxon>Basidiomycota</taxon>
        <taxon>Agaricomycotina</taxon>
        <taxon>Agaricomycetes</taxon>
        <taxon>Agaricomycetidae</taxon>
        <taxon>Agaricales</taxon>
        <taxon>Marasmiineae</taxon>
        <taxon>Mycenaceae</taxon>
        <taxon>Mycena</taxon>
    </lineage>
</organism>
<name>A0AAD2JWM4_9AGAR</name>
<dbReference type="AlphaFoldDB" id="A0AAD2JWM4"/>
<comment type="caution">
    <text evidence="1">The sequence shown here is derived from an EMBL/GenBank/DDBJ whole genome shotgun (WGS) entry which is preliminary data.</text>
</comment>
<keyword evidence="2" id="KW-1185">Reference proteome</keyword>
<dbReference type="EMBL" id="CAVNYO010000105">
    <property type="protein sequence ID" value="CAK5266005.1"/>
    <property type="molecule type" value="Genomic_DNA"/>
</dbReference>
<proteinExistence type="predicted"/>
<accession>A0AAD2JWM4</accession>